<keyword evidence="6" id="KW-0100">Branched-chain amino acid biosynthesis</keyword>
<evidence type="ECO:0000256" key="3">
    <source>
        <dbReference type="ARBA" id="ARBA00022605"/>
    </source>
</evidence>
<evidence type="ECO:0000256" key="6">
    <source>
        <dbReference type="ARBA" id="ARBA00023304"/>
    </source>
</evidence>
<dbReference type="InterPro" id="IPR013709">
    <property type="entry name" value="2-isopropylmalate_synth_dimer"/>
</dbReference>
<feature type="domain" description="Pyruvate carboxyltransferase" evidence="10">
    <location>
        <begin position="8"/>
        <end position="271"/>
    </location>
</feature>
<dbReference type="AlphaFoldDB" id="A0A9D1CVV3"/>
<keyword evidence="4" id="KW-0412">Isoleucine biosynthesis</keyword>
<comment type="catalytic activity">
    <reaction evidence="7">
        <text>pyruvate + acetyl-CoA + H2O = (3R)-citramalate + CoA + H(+)</text>
        <dbReference type="Rhea" id="RHEA:19045"/>
        <dbReference type="ChEBI" id="CHEBI:15361"/>
        <dbReference type="ChEBI" id="CHEBI:15377"/>
        <dbReference type="ChEBI" id="CHEBI:15378"/>
        <dbReference type="ChEBI" id="CHEBI:30934"/>
        <dbReference type="ChEBI" id="CHEBI:57287"/>
        <dbReference type="ChEBI" id="CHEBI:57288"/>
        <dbReference type="EC" id="2.3.3.21"/>
    </reaction>
</comment>
<evidence type="ECO:0000256" key="8">
    <source>
        <dbReference type="NCBIfam" id="TIGR00977"/>
    </source>
</evidence>
<dbReference type="CDD" id="cd07941">
    <property type="entry name" value="DRE_TIM_LeuA3"/>
    <property type="match status" value="1"/>
</dbReference>
<dbReference type="Pfam" id="PF00682">
    <property type="entry name" value="HMGL-like"/>
    <property type="match status" value="1"/>
</dbReference>
<dbReference type="InterPro" id="IPR002034">
    <property type="entry name" value="AIPM/Hcit_synth_CS"/>
</dbReference>
<dbReference type="EC" id="2.3.3.21" evidence="8"/>
<dbReference type="EMBL" id="DVFZ01000010">
    <property type="protein sequence ID" value="HIQ81604.1"/>
    <property type="molecule type" value="Genomic_DNA"/>
</dbReference>
<proteinExistence type="inferred from homology"/>
<dbReference type="SUPFAM" id="SSF51569">
    <property type="entry name" value="Aldolase"/>
    <property type="match status" value="1"/>
</dbReference>
<evidence type="ECO:0000313" key="12">
    <source>
        <dbReference type="Proteomes" id="UP000824260"/>
    </source>
</evidence>
<evidence type="ECO:0000256" key="9">
    <source>
        <dbReference type="RuleBase" id="RU003523"/>
    </source>
</evidence>
<evidence type="ECO:0000256" key="7">
    <source>
        <dbReference type="ARBA" id="ARBA00048263"/>
    </source>
</evidence>
<name>A0A9D1CVV3_9FIRM</name>
<dbReference type="PROSITE" id="PS00816">
    <property type="entry name" value="AIPM_HOMOCIT_SYNTH_2"/>
    <property type="match status" value="1"/>
</dbReference>
<evidence type="ECO:0000313" key="11">
    <source>
        <dbReference type="EMBL" id="HIQ81604.1"/>
    </source>
</evidence>
<evidence type="ECO:0000256" key="2">
    <source>
        <dbReference type="ARBA" id="ARBA00006154"/>
    </source>
</evidence>
<dbReference type="Pfam" id="PF08502">
    <property type="entry name" value="LeuA_dimer"/>
    <property type="match status" value="1"/>
</dbReference>
<organism evidence="11 12">
    <name type="scientific">Candidatus Pullichristensenella stercorigallinarum</name>
    <dbReference type="NCBI Taxonomy" id="2840909"/>
    <lineage>
        <taxon>Bacteria</taxon>
        <taxon>Bacillati</taxon>
        <taxon>Bacillota</taxon>
        <taxon>Clostridia</taxon>
        <taxon>Candidatus Pullichristensenella</taxon>
    </lineage>
</organism>
<dbReference type="InterPro" id="IPR013785">
    <property type="entry name" value="Aldolase_TIM"/>
</dbReference>
<dbReference type="GO" id="GO:0009097">
    <property type="term" value="P:isoleucine biosynthetic process"/>
    <property type="evidence" value="ECO:0007669"/>
    <property type="project" value="UniProtKB-UniRule"/>
</dbReference>
<dbReference type="SUPFAM" id="SSF110921">
    <property type="entry name" value="2-isopropylmalate synthase LeuA, allosteric (dimerisation) domain"/>
    <property type="match status" value="1"/>
</dbReference>
<dbReference type="PROSITE" id="PS00815">
    <property type="entry name" value="AIPM_HOMOCIT_SYNTH_1"/>
    <property type="match status" value="1"/>
</dbReference>
<accession>A0A9D1CVV3</accession>
<evidence type="ECO:0000256" key="4">
    <source>
        <dbReference type="ARBA" id="ARBA00022624"/>
    </source>
</evidence>
<dbReference type="Gene3D" id="3.20.20.70">
    <property type="entry name" value="Aldolase class I"/>
    <property type="match status" value="1"/>
</dbReference>
<dbReference type="PANTHER" id="PTHR43538">
    <property type="entry name" value="ALPHA-IPM SYNTHASE/HOMOCITRATE SYNTHASE"/>
    <property type="match status" value="1"/>
</dbReference>
<dbReference type="Gene3D" id="1.10.238.260">
    <property type="match status" value="1"/>
</dbReference>
<dbReference type="GO" id="GO:0043714">
    <property type="term" value="F:(R)-citramalate synthase activity"/>
    <property type="evidence" value="ECO:0007669"/>
    <property type="project" value="UniProtKB-UniRule"/>
</dbReference>
<evidence type="ECO:0000259" key="10">
    <source>
        <dbReference type="PROSITE" id="PS50991"/>
    </source>
</evidence>
<gene>
    <name evidence="11" type="ORF">IAA52_00720</name>
</gene>
<sequence>MRVNQRTVEILDTTLRDGVQAAGVIFSLEDKIKLVRALDKLGVSYIEAGNPFSNPKDAELFRFARDKLRLKNSRLAAFGMTRRSGVRAEDDAGLRALLACGAHIASIVGKASISQARDVLGVSAEENLSMIEDTARFLTSHGMSVFFDAEHFFDGYREDPAYALSTLEAACRGGAARLSLCDTNGGTLPRAVAEAVHEVTARFSVPVAIHCHNDAGLATAGTLAAVEAGATQVQGTINGYGERCGNANLCEVLPNLELKMGMRALPEGSLALLCDTARLISELANLNMDESMPYVGRNAFAHKGGMHIDGVLKRRDSFEHIDPKLVGNRRRLLISEVAGRSALLTRLKKVAPELTRESEATIRILENIKALEAEGYSFEDADGSLTLRILDALGRRPAFFKVLDFHVFSRPDPGMLNAQAYVKVSVGDRVEITADEGDGPVNALDLALRKALSRFYPVLGNMRLSDFKVRVVAGTGTGSSVRVHIDSTDGKNVFSTVGVSTNVIEASFIALTDSIDCLLMHTSPNDA</sequence>
<keyword evidence="5 9" id="KW-0808">Transferase</keyword>
<dbReference type="Gene3D" id="3.30.160.270">
    <property type="match status" value="1"/>
</dbReference>
<comment type="caution">
    <text evidence="11">The sequence shown here is derived from an EMBL/GenBank/DDBJ whole genome shotgun (WGS) entry which is preliminary data.</text>
</comment>
<dbReference type="SMART" id="SM00917">
    <property type="entry name" value="LeuA_dimer"/>
    <property type="match status" value="1"/>
</dbReference>
<dbReference type="PROSITE" id="PS50991">
    <property type="entry name" value="PYR_CT"/>
    <property type="match status" value="1"/>
</dbReference>
<dbReference type="InterPro" id="IPR000891">
    <property type="entry name" value="PYR_CT"/>
</dbReference>
<comment type="pathway">
    <text evidence="1">Amino-acid biosynthesis; L-isoleucine biosynthesis; 2-oxobutanoate from pyruvate: step 1/3.</text>
</comment>
<dbReference type="Proteomes" id="UP000824260">
    <property type="component" value="Unassembled WGS sequence"/>
</dbReference>
<dbReference type="NCBIfam" id="TIGR00977">
    <property type="entry name" value="citramal_synth"/>
    <property type="match status" value="1"/>
</dbReference>
<dbReference type="InterPro" id="IPR005675">
    <property type="entry name" value="Citramal_synthase"/>
</dbReference>
<reference evidence="11" key="2">
    <citation type="journal article" date="2021" name="PeerJ">
        <title>Extensive microbial diversity within the chicken gut microbiome revealed by metagenomics and culture.</title>
        <authorList>
            <person name="Gilroy R."/>
            <person name="Ravi A."/>
            <person name="Getino M."/>
            <person name="Pursley I."/>
            <person name="Horton D.L."/>
            <person name="Alikhan N.F."/>
            <person name="Baker D."/>
            <person name="Gharbi K."/>
            <person name="Hall N."/>
            <person name="Watson M."/>
            <person name="Adriaenssens E.M."/>
            <person name="Foster-Nyarko E."/>
            <person name="Jarju S."/>
            <person name="Secka A."/>
            <person name="Antonio M."/>
            <person name="Oren A."/>
            <person name="Chaudhuri R.R."/>
            <person name="La Ragione R."/>
            <person name="Hildebrand F."/>
            <person name="Pallen M.J."/>
        </authorList>
    </citation>
    <scope>NUCLEOTIDE SEQUENCE</scope>
    <source>
        <strain evidence="11">ChiSjej6B24-2974</strain>
    </source>
</reference>
<keyword evidence="3" id="KW-0028">Amino-acid biosynthesis</keyword>
<protein>
    <recommendedName>
        <fullName evidence="8">Citramalate synthase</fullName>
        <ecNumber evidence="8">2.3.3.21</ecNumber>
    </recommendedName>
</protein>
<dbReference type="PANTHER" id="PTHR43538:SF1">
    <property type="entry name" value="(R)-CITRAMALATE SYNTHASE"/>
    <property type="match status" value="1"/>
</dbReference>
<comment type="similarity">
    <text evidence="2 9">Belongs to the alpha-IPM synthase/homocitrate synthase family.</text>
</comment>
<dbReference type="Pfam" id="PF22617">
    <property type="entry name" value="HCS_D2"/>
    <property type="match status" value="1"/>
</dbReference>
<evidence type="ECO:0000256" key="5">
    <source>
        <dbReference type="ARBA" id="ARBA00022679"/>
    </source>
</evidence>
<reference evidence="11" key="1">
    <citation type="submission" date="2020-10" db="EMBL/GenBank/DDBJ databases">
        <authorList>
            <person name="Gilroy R."/>
        </authorList>
    </citation>
    <scope>NUCLEOTIDE SEQUENCE</scope>
    <source>
        <strain evidence="11">ChiSjej6B24-2974</strain>
    </source>
</reference>
<dbReference type="GO" id="GO:0003852">
    <property type="term" value="F:2-isopropylmalate synthase activity"/>
    <property type="evidence" value="ECO:0007669"/>
    <property type="project" value="InterPro"/>
</dbReference>
<evidence type="ECO:0000256" key="1">
    <source>
        <dbReference type="ARBA" id="ARBA00004743"/>
    </source>
</evidence>
<dbReference type="InterPro" id="IPR036230">
    <property type="entry name" value="LeuA_allosteric_dom_sf"/>
</dbReference>
<dbReference type="InterPro" id="IPR054691">
    <property type="entry name" value="LeuA/HCS_post-cat"/>
</dbReference>
<dbReference type="GO" id="GO:0009098">
    <property type="term" value="P:L-leucine biosynthetic process"/>
    <property type="evidence" value="ECO:0007669"/>
    <property type="project" value="InterPro"/>
</dbReference>